<dbReference type="SUPFAM" id="SSF74853">
    <property type="entry name" value="Lamin A/C globular tail domain"/>
    <property type="match status" value="1"/>
</dbReference>
<dbReference type="InterPro" id="IPR036415">
    <property type="entry name" value="Lamin_tail_dom_sf"/>
</dbReference>
<feature type="domain" description="PI3K/PI4K catalytic" evidence="2">
    <location>
        <begin position="551"/>
        <end position="666"/>
    </location>
</feature>
<dbReference type="Proteomes" id="UP000663836">
    <property type="component" value="Unassembled WGS sequence"/>
</dbReference>
<dbReference type="EMBL" id="CAJOBD010003016">
    <property type="protein sequence ID" value="CAF3923290.1"/>
    <property type="molecule type" value="Genomic_DNA"/>
</dbReference>
<comment type="caution">
    <text evidence="3">The sequence shown here is derived from an EMBL/GenBank/DDBJ whole genome shotgun (WGS) entry which is preliminary data.</text>
</comment>
<dbReference type="AlphaFoldDB" id="A0A819IS94"/>
<name>A0A819IS94_9BILA</name>
<gene>
    <name evidence="3" type="ORF">JBS370_LOCUS22046</name>
</gene>
<feature type="coiled-coil region" evidence="1">
    <location>
        <begin position="259"/>
        <end position="286"/>
    </location>
</feature>
<dbReference type="SUPFAM" id="SSF56112">
    <property type="entry name" value="Protein kinase-like (PK-like)"/>
    <property type="match status" value="1"/>
</dbReference>
<dbReference type="InterPro" id="IPR011009">
    <property type="entry name" value="Kinase-like_dom_sf"/>
</dbReference>
<sequence length="666" mass="77986">MSLDSLLIIEGEGIESAGSIAAYSYDNIFLNYAASKASLLTVQLRQSQTDLNTEHHNEKHALIALNERFHLFVEYVQRLEEQHDKYMAQLVSFVRHSYDISTIESKHKKEYVHLNTDLMALNNEKIDDETGYEMFQLQAAIYCQLIELEQYTKDKQCLKLEQELNKTSSILNTLRTSHANLQQEIKTVLALRSETLQQEFKLFNIEPVDGSKFWPLTYDECVKKIRHDFEWLYAKIHRKMIAFFELKMRDIKTDVEELLEYQKIEIEQLAKRIRQWESECEKMQKSLSYEKDLEMKLEATCSQLVSKFQMIQFENVEELEKQFKDISILKEKFTTIAYDIQQMQERNVNLEIEIILYRDLLGCTEKHKELIVSSSLSERSKARKWTIKGCTIGSIGIKDCPLDGDYISLINHSKTKNFDISKWVLTHQVDFEPIVKYKIPDGIQLQEDGEVIIYSIQGANVAKLLLTDHATSSLLHQKLILLFGDGKDNRLLKEQLISLRIQFKNTVEKDLDNLSGKQDKTNINDYSIWFSLTFRQQYYKYTISSIHEIKIPGQYTMFYSLRLLKNITKDGHNRNDYRFLVKAGEDIRHDQRIQGLFSVLNDLYDNDPNCNQSNSARISVPTDEDKSIIERLNNTCPLTEHIEECYTYAEHDIISQVQHSRTLCQD</sequence>
<dbReference type="InterPro" id="IPR000403">
    <property type="entry name" value="PI3/4_kinase_cat_dom"/>
</dbReference>
<dbReference type="PROSITE" id="PS50290">
    <property type="entry name" value="PI3_4_KINASE_3"/>
    <property type="match status" value="1"/>
</dbReference>
<dbReference type="Gene3D" id="3.30.1010.10">
    <property type="entry name" value="Phosphatidylinositol 3-kinase Catalytic Subunit, Chain A, domain 4"/>
    <property type="match status" value="1"/>
</dbReference>
<accession>A0A819IS94</accession>
<evidence type="ECO:0000256" key="1">
    <source>
        <dbReference type="SAM" id="Coils"/>
    </source>
</evidence>
<dbReference type="Gene3D" id="2.60.40.1260">
    <property type="entry name" value="Lamin Tail domain"/>
    <property type="match status" value="1"/>
</dbReference>
<protein>
    <recommendedName>
        <fullName evidence="2">PI3K/PI4K catalytic domain-containing protein</fullName>
    </recommendedName>
</protein>
<keyword evidence="1" id="KW-0175">Coiled coil</keyword>
<evidence type="ECO:0000259" key="2">
    <source>
        <dbReference type="PROSITE" id="PS50290"/>
    </source>
</evidence>
<reference evidence="3" key="1">
    <citation type="submission" date="2021-02" db="EMBL/GenBank/DDBJ databases">
        <authorList>
            <person name="Nowell W R."/>
        </authorList>
    </citation>
    <scope>NUCLEOTIDE SEQUENCE</scope>
</reference>
<proteinExistence type="predicted"/>
<evidence type="ECO:0000313" key="4">
    <source>
        <dbReference type="Proteomes" id="UP000663836"/>
    </source>
</evidence>
<evidence type="ECO:0000313" key="3">
    <source>
        <dbReference type="EMBL" id="CAF3923290.1"/>
    </source>
</evidence>
<organism evidence="3 4">
    <name type="scientific">Rotaria sordida</name>
    <dbReference type="NCBI Taxonomy" id="392033"/>
    <lineage>
        <taxon>Eukaryota</taxon>
        <taxon>Metazoa</taxon>
        <taxon>Spiralia</taxon>
        <taxon>Gnathifera</taxon>
        <taxon>Rotifera</taxon>
        <taxon>Eurotatoria</taxon>
        <taxon>Bdelloidea</taxon>
        <taxon>Philodinida</taxon>
        <taxon>Philodinidae</taxon>
        <taxon>Rotaria</taxon>
    </lineage>
</organism>